<reference evidence="2" key="3">
    <citation type="submission" date="2024-02" db="UniProtKB">
        <authorList>
            <consortium name="WormBaseParasite"/>
        </authorList>
    </citation>
    <scope>IDENTIFICATION</scope>
    <source>
        <strain evidence="2">pt0022</strain>
    </source>
</reference>
<reference evidence="1" key="1">
    <citation type="submission" date="2015-03" db="EMBL/GenBank/DDBJ databases">
        <title>Wuchereria bancrofti Genome Sequencing Papua New Guinea Strain.</title>
        <authorList>
            <person name="Small S.T."/>
            <person name="Serre D."/>
            <person name="Zimmerman P.A."/>
        </authorList>
    </citation>
    <scope>NUCLEOTIDE SEQUENCE [LARGE SCALE GENOMIC DNA]</scope>
    <source>
        <strain evidence="1">pt0022</strain>
    </source>
</reference>
<accession>A0AAF5PGX9</accession>
<evidence type="ECO:0000313" key="1">
    <source>
        <dbReference type="Proteomes" id="UP000093561"/>
    </source>
</evidence>
<dbReference type="Proteomes" id="UP000093561">
    <property type="component" value="Unassembled WGS sequence"/>
</dbReference>
<sequence length="44" mass="5341">MSAVCFIWNSCDEEKDDSWINLWLNLFELFSFSSQLRIHLIEIF</sequence>
<protein>
    <submittedName>
        <fullName evidence="2">Uncharacterized protein</fullName>
    </submittedName>
</protein>
<organism evidence="1 2">
    <name type="scientific">Wuchereria bancrofti</name>
    <dbReference type="NCBI Taxonomy" id="6293"/>
    <lineage>
        <taxon>Eukaryota</taxon>
        <taxon>Metazoa</taxon>
        <taxon>Ecdysozoa</taxon>
        <taxon>Nematoda</taxon>
        <taxon>Chromadorea</taxon>
        <taxon>Rhabditida</taxon>
        <taxon>Spirurina</taxon>
        <taxon>Spiruromorpha</taxon>
        <taxon>Filarioidea</taxon>
        <taxon>Onchocercidae</taxon>
        <taxon>Wuchereria</taxon>
    </lineage>
</organism>
<reference evidence="1" key="2">
    <citation type="journal article" date="2016" name="Mol. Ecol.">
        <title>Population genomics of the filarial nematode parasite Wuchereria bancrofti from mosquitoes.</title>
        <authorList>
            <person name="Small S.T."/>
            <person name="Reimer L.J."/>
            <person name="Tisch D.J."/>
            <person name="King C.L."/>
            <person name="Christensen B.M."/>
            <person name="Siba P.M."/>
            <person name="Kazura J.W."/>
            <person name="Serre D."/>
            <person name="Zimmerman P.A."/>
        </authorList>
    </citation>
    <scope>NUCLEOTIDE SEQUENCE</scope>
    <source>
        <strain evidence="1">pt0022</strain>
    </source>
</reference>
<proteinExistence type="predicted"/>
<evidence type="ECO:0000313" key="2">
    <source>
        <dbReference type="WBParaSite" id="mrna-Wban_00452"/>
    </source>
</evidence>
<dbReference type="WBParaSite" id="mrna-Wban_00452">
    <property type="protein sequence ID" value="mrna-Wban_00452"/>
    <property type="gene ID" value="Wban_00452"/>
</dbReference>
<name>A0AAF5PGX9_WUCBA</name>
<dbReference type="AlphaFoldDB" id="A0AAF5PGX9"/>